<evidence type="ECO:0000313" key="2">
    <source>
        <dbReference type="Proteomes" id="UP000297245"/>
    </source>
</evidence>
<dbReference type="InterPro" id="IPR029063">
    <property type="entry name" value="SAM-dependent_MTases_sf"/>
</dbReference>
<proteinExistence type="predicted"/>
<dbReference type="SUPFAM" id="SSF53335">
    <property type="entry name" value="S-adenosyl-L-methionine-dependent methyltransferases"/>
    <property type="match status" value="1"/>
</dbReference>
<dbReference type="Gene3D" id="3.40.50.150">
    <property type="entry name" value="Vaccinia Virus protein VP39"/>
    <property type="match status" value="1"/>
</dbReference>
<dbReference type="InterPro" id="IPR019410">
    <property type="entry name" value="Methyltransf_16"/>
</dbReference>
<gene>
    <name evidence="1" type="ORF">K435DRAFT_743723</name>
</gene>
<name>A0A4S8MTS6_DENBC</name>
<dbReference type="AlphaFoldDB" id="A0A4S8MTS6"/>
<organism evidence="1 2">
    <name type="scientific">Dendrothele bispora (strain CBS 962.96)</name>
    <dbReference type="NCBI Taxonomy" id="1314807"/>
    <lineage>
        <taxon>Eukaryota</taxon>
        <taxon>Fungi</taxon>
        <taxon>Dikarya</taxon>
        <taxon>Basidiomycota</taxon>
        <taxon>Agaricomycotina</taxon>
        <taxon>Agaricomycetes</taxon>
        <taxon>Agaricomycetidae</taxon>
        <taxon>Agaricales</taxon>
        <taxon>Agaricales incertae sedis</taxon>
        <taxon>Dendrothele</taxon>
    </lineage>
</organism>
<dbReference type="PANTHER" id="PTHR14614">
    <property type="entry name" value="HEPATOCELLULAR CARCINOMA-ASSOCIATED ANTIGEN"/>
    <property type="match status" value="1"/>
</dbReference>
<keyword evidence="2" id="KW-1185">Reference proteome</keyword>
<sequence length="408" mass="45750">MHKDLFLILKQYASLVPPRSLTIPNHFPLSTINEFLVAYIITNPHFHQYPPAKQFQQQWWKRVISLLEEHISDQEDEIDPRIFDYYLSLLSSYGPPPTGSPQPGMGNQICARGIPLRETPSKSFITHFWKLSPLNVASDEVATRLDDPDEINLKDYQTITLHESLNLIESGTTGLRTWPASHRLGQYLINHPDLVRNARILELGSGIGFLGIILATLQKLNDSSGAAQNRDRCIWLTDVNEDVLSQCHRNLQLDCNLSSTYSAVHYRTLDWSDALSPDTIPLTKLLQDEIDPNLVLGTDIVFDPSLVPPLAALLGLVLRSGSGSEKVINHNDSTTTSNLREKLALIALTVRNRETFELFLQAIKDQGLSVEDVDIDVDVGSENEMFLDSMRGTDEAKSDVRTLSIKST</sequence>
<protein>
    <recommendedName>
        <fullName evidence="3">FAM86 N-terminal domain-containing protein</fullName>
    </recommendedName>
</protein>
<dbReference type="Pfam" id="PF10294">
    <property type="entry name" value="Methyltransf_16"/>
    <property type="match status" value="1"/>
</dbReference>
<evidence type="ECO:0000313" key="1">
    <source>
        <dbReference type="EMBL" id="THV06587.1"/>
    </source>
</evidence>
<dbReference type="PANTHER" id="PTHR14614:SF130">
    <property type="entry name" value="PROTEIN-LYSINE N-METHYLTRANSFERASE EEF2KMT"/>
    <property type="match status" value="1"/>
</dbReference>
<dbReference type="GO" id="GO:0008757">
    <property type="term" value="F:S-adenosylmethionine-dependent methyltransferase activity"/>
    <property type="evidence" value="ECO:0007669"/>
    <property type="project" value="UniProtKB-ARBA"/>
</dbReference>
<accession>A0A4S8MTS6</accession>
<dbReference type="OrthoDB" id="194386at2759"/>
<reference evidence="1 2" key="1">
    <citation type="journal article" date="2019" name="Nat. Ecol. Evol.">
        <title>Megaphylogeny resolves global patterns of mushroom evolution.</title>
        <authorList>
            <person name="Varga T."/>
            <person name="Krizsan K."/>
            <person name="Foldi C."/>
            <person name="Dima B."/>
            <person name="Sanchez-Garcia M."/>
            <person name="Sanchez-Ramirez S."/>
            <person name="Szollosi G.J."/>
            <person name="Szarkandi J.G."/>
            <person name="Papp V."/>
            <person name="Albert L."/>
            <person name="Andreopoulos W."/>
            <person name="Angelini C."/>
            <person name="Antonin V."/>
            <person name="Barry K.W."/>
            <person name="Bougher N.L."/>
            <person name="Buchanan P."/>
            <person name="Buyck B."/>
            <person name="Bense V."/>
            <person name="Catcheside P."/>
            <person name="Chovatia M."/>
            <person name="Cooper J."/>
            <person name="Damon W."/>
            <person name="Desjardin D."/>
            <person name="Finy P."/>
            <person name="Geml J."/>
            <person name="Haridas S."/>
            <person name="Hughes K."/>
            <person name="Justo A."/>
            <person name="Karasinski D."/>
            <person name="Kautmanova I."/>
            <person name="Kiss B."/>
            <person name="Kocsube S."/>
            <person name="Kotiranta H."/>
            <person name="LaButti K.M."/>
            <person name="Lechner B.E."/>
            <person name="Liimatainen K."/>
            <person name="Lipzen A."/>
            <person name="Lukacs Z."/>
            <person name="Mihaltcheva S."/>
            <person name="Morgado L.N."/>
            <person name="Niskanen T."/>
            <person name="Noordeloos M.E."/>
            <person name="Ohm R.A."/>
            <person name="Ortiz-Santana B."/>
            <person name="Ovrebo C."/>
            <person name="Racz N."/>
            <person name="Riley R."/>
            <person name="Savchenko A."/>
            <person name="Shiryaev A."/>
            <person name="Soop K."/>
            <person name="Spirin V."/>
            <person name="Szebenyi C."/>
            <person name="Tomsovsky M."/>
            <person name="Tulloss R.E."/>
            <person name="Uehling J."/>
            <person name="Grigoriev I.V."/>
            <person name="Vagvolgyi C."/>
            <person name="Papp T."/>
            <person name="Martin F.M."/>
            <person name="Miettinen O."/>
            <person name="Hibbett D.S."/>
            <person name="Nagy L.G."/>
        </authorList>
    </citation>
    <scope>NUCLEOTIDE SEQUENCE [LARGE SCALE GENOMIC DNA]</scope>
    <source>
        <strain evidence="1 2">CBS 962.96</strain>
    </source>
</reference>
<evidence type="ECO:0008006" key="3">
    <source>
        <dbReference type="Google" id="ProtNLM"/>
    </source>
</evidence>
<dbReference type="EMBL" id="ML179042">
    <property type="protein sequence ID" value="THV06587.1"/>
    <property type="molecule type" value="Genomic_DNA"/>
</dbReference>
<dbReference type="Proteomes" id="UP000297245">
    <property type="component" value="Unassembled WGS sequence"/>
</dbReference>